<dbReference type="GO" id="GO:0019346">
    <property type="term" value="P:transsulfuration"/>
    <property type="evidence" value="ECO:0007669"/>
    <property type="project" value="InterPro"/>
</dbReference>
<dbReference type="PANTHER" id="PTHR11808">
    <property type="entry name" value="TRANS-SULFURATION ENZYME FAMILY MEMBER"/>
    <property type="match status" value="1"/>
</dbReference>
<accession>A0A1J5QR19</accession>
<dbReference type="Gene3D" id="3.90.1150.10">
    <property type="entry name" value="Aspartate Aminotransferase, domain 1"/>
    <property type="match status" value="1"/>
</dbReference>
<proteinExistence type="predicted"/>
<dbReference type="GO" id="GO:0019343">
    <property type="term" value="P:cysteine biosynthetic process via cystathionine"/>
    <property type="evidence" value="ECO:0007669"/>
    <property type="project" value="TreeGrafter"/>
</dbReference>
<comment type="cofactor">
    <cofactor evidence="1">
        <name>pyridoxal 5'-phosphate</name>
        <dbReference type="ChEBI" id="CHEBI:597326"/>
    </cofactor>
</comment>
<dbReference type="PIRSF" id="PIRSF001434">
    <property type="entry name" value="CGS"/>
    <property type="match status" value="1"/>
</dbReference>
<dbReference type="GO" id="GO:0030170">
    <property type="term" value="F:pyridoxal phosphate binding"/>
    <property type="evidence" value="ECO:0007669"/>
    <property type="project" value="InterPro"/>
</dbReference>
<comment type="caution">
    <text evidence="3">The sequence shown here is derived from an EMBL/GenBank/DDBJ whole genome shotgun (WGS) entry which is preliminary data.</text>
</comment>
<protein>
    <submittedName>
        <fullName evidence="3">Cystathionine beta-lyase</fullName>
        <ecNumber evidence="3">4.4.1.8</ecNumber>
    </submittedName>
</protein>
<gene>
    <name evidence="3" type="primary">metC_3</name>
    <name evidence="3" type="ORF">GALL_322980</name>
</gene>
<evidence type="ECO:0000313" key="3">
    <source>
        <dbReference type="EMBL" id="OIQ85848.1"/>
    </source>
</evidence>
<dbReference type="PANTHER" id="PTHR11808:SF85">
    <property type="entry name" value="CYSTATHIONINE GAMMA-LYASE-RELATED"/>
    <property type="match status" value="1"/>
</dbReference>
<sequence>METFETIAVHAGRAGLTQMGVHALPIDLSTTAPLVDIIEGGRDYEVLASGHALPEGASTVYRRLWNPTVARFEDAVTELETWALRSRSGDGASGVQTVAFATGMAAISALLLSRVSLGLNHVVAVRPLYGGTDHLLASGLLGTEVDFVAIGDVAAAIRANTGLVIVESPANPTLDLVDIRKIASAAGAVPVMVDNTFATPVLQQPLDLGATFSVHSATKYLGGHGDAMGGTVTTSAENAILLRQVRAITGALLDPQTAYLLHRGLPTLPMRVRKQEETAQSLANWLKGQDGVKRTFYPGFKECDPEGLVASQMYGPGAMVSFELENGFAAAEAFCKGLQLITHAVSLGGVDSLIQHPAALTHRLVAAEAKPGEGLLRISVGLESLADLTADLERGFARVTK</sequence>
<dbReference type="EC" id="4.4.1.8" evidence="3"/>
<reference evidence="3" key="1">
    <citation type="submission" date="2016-10" db="EMBL/GenBank/DDBJ databases">
        <title>Sequence of Gallionella enrichment culture.</title>
        <authorList>
            <person name="Poehlein A."/>
            <person name="Muehling M."/>
            <person name="Daniel R."/>
        </authorList>
    </citation>
    <scope>NUCLEOTIDE SEQUENCE</scope>
</reference>
<dbReference type="Pfam" id="PF01053">
    <property type="entry name" value="Cys_Met_Meta_PP"/>
    <property type="match status" value="1"/>
</dbReference>
<name>A0A1J5QR19_9ZZZZ</name>
<dbReference type="InterPro" id="IPR000277">
    <property type="entry name" value="Cys/Met-Metab_PyrdxlP-dep_enz"/>
</dbReference>
<dbReference type="InterPro" id="IPR015424">
    <property type="entry name" value="PyrdxlP-dep_Trfase"/>
</dbReference>
<dbReference type="FunFam" id="3.40.640.10:FF:000046">
    <property type="entry name" value="Cystathionine gamma-lyase"/>
    <property type="match status" value="1"/>
</dbReference>
<dbReference type="InterPro" id="IPR015422">
    <property type="entry name" value="PyrdxlP-dep_Trfase_small"/>
</dbReference>
<evidence type="ECO:0000256" key="2">
    <source>
        <dbReference type="ARBA" id="ARBA00022898"/>
    </source>
</evidence>
<keyword evidence="2" id="KW-0663">Pyridoxal phosphate</keyword>
<organism evidence="3">
    <name type="scientific">mine drainage metagenome</name>
    <dbReference type="NCBI Taxonomy" id="410659"/>
    <lineage>
        <taxon>unclassified sequences</taxon>
        <taxon>metagenomes</taxon>
        <taxon>ecological metagenomes</taxon>
    </lineage>
</organism>
<dbReference type="GO" id="GO:0004123">
    <property type="term" value="F:cystathionine gamma-lyase activity"/>
    <property type="evidence" value="ECO:0007669"/>
    <property type="project" value="TreeGrafter"/>
</dbReference>
<dbReference type="EMBL" id="MLJW01000516">
    <property type="protein sequence ID" value="OIQ85848.1"/>
    <property type="molecule type" value="Genomic_DNA"/>
</dbReference>
<dbReference type="InterPro" id="IPR015421">
    <property type="entry name" value="PyrdxlP-dep_Trfase_major"/>
</dbReference>
<evidence type="ECO:0000256" key="1">
    <source>
        <dbReference type="ARBA" id="ARBA00001933"/>
    </source>
</evidence>
<dbReference type="GO" id="GO:0005737">
    <property type="term" value="C:cytoplasm"/>
    <property type="evidence" value="ECO:0007669"/>
    <property type="project" value="TreeGrafter"/>
</dbReference>
<dbReference type="Gene3D" id="3.40.640.10">
    <property type="entry name" value="Type I PLP-dependent aspartate aminotransferase-like (Major domain)"/>
    <property type="match status" value="1"/>
</dbReference>
<dbReference type="SUPFAM" id="SSF53383">
    <property type="entry name" value="PLP-dependent transferases"/>
    <property type="match status" value="1"/>
</dbReference>
<keyword evidence="3" id="KW-0456">Lyase</keyword>
<dbReference type="AlphaFoldDB" id="A0A1J5QR19"/>